<dbReference type="GeneID" id="77335002"/>
<protein>
    <submittedName>
        <fullName evidence="2">Uncharacterized protein</fullName>
    </submittedName>
</protein>
<sequence length="47" mass="5057">MNIGLILLMIIGGAVGVFSTLYILVSLPATIIFKIIRKVSHGTPLMM</sequence>
<evidence type="ECO:0000256" key="1">
    <source>
        <dbReference type="SAM" id="Phobius"/>
    </source>
</evidence>
<feature type="transmembrane region" description="Helical" evidence="1">
    <location>
        <begin position="6"/>
        <end position="33"/>
    </location>
</feature>
<organism evidence="2 3">
    <name type="scientific">[Ruminococcus] lactaris ATCC 29176</name>
    <dbReference type="NCBI Taxonomy" id="471875"/>
    <lineage>
        <taxon>Bacteria</taxon>
        <taxon>Bacillati</taxon>
        <taxon>Bacillota</taxon>
        <taxon>Clostridia</taxon>
        <taxon>Lachnospirales</taxon>
        <taxon>Lachnospiraceae</taxon>
        <taxon>Mediterraneibacter</taxon>
    </lineage>
</organism>
<comment type="caution">
    <text evidence="2">The sequence shown here is derived from an EMBL/GenBank/DDBJ whole genome shotgun (WGS) entry which is preliminary data.</text>
</comment>
<dbReference type="AlphaFoldDB" id="B5CT67"/>
<proteinExistence type="predicted"/>
<accession>B5CT67</accession>
<gene>
    <name evidence="2" type="ORF">RUMLAC_02690</name>
</gene>
<dbReference type="EMBL" id="ABOU02000055">
    <property type="protein sequence ID" value="EDY31489.1"/>
    <property type="molecule type" value="Genomic_DNA"/>
</dbReference>
<reference evidence="2 3" key="1">
    <citation type="submission" date="2008-08" db="EMBL/GenBank/DDBJ databases">
        <title>Draft genome sequence of Ruminococcus lactaris ATCC 29176.</title>
        <authorList>
            <person name="Sudarsanam P."/>
            <person name="Ley R."/>
            <person name="Guruge J."/>
            <person name="Turnbaugh P.J."/>
            <person name="Mahowald M."/>
            <person name="Liep D."/>
            <person name="Gordon J."/>
        </authorList>
    </citation>
    <scope>NUCLEOTIDE SEQUENCE [LARGE SCALE GENOMIC DNA]</scope>
    <source>
        <strain evidence="2 3">ATCC 29176</strain>
    </source>
</reference>
<reference evidence="2 3" key="2">
    <citation type="submission" date="2008-08" db="EMBL/GenBank/DDBJ databases">
        <authorList>
            <person name="Fulton L."/>
            <person name="Clifton S."/>
            <person name="Fulton B."/>
            <person name="Xu J."/>
            <person name="Minx P."/>
            <person name="Pepin K.H."/>
            <person name="Johnson M."/>
            <person name="Bhonagiri V."/>
            <person name="Nash W.E."/>
            <person name="Mardis E.R."/>
            <person name="Wilson R.K."/>
        </authorList>
    </citation>
    <scope>NUCLEOTIDE SEQUENCE [LARGE SCALE GENOMIC DNA]</scope>
    <source>
        <strain evidence="2 3">ATCC 29176</strain>
    </source>
</reference>
<evidence type="ECO:0000313" key="2">
    <source>
        <dbReference type="EMBL" id="EDY31489.1"/>
    </source>
</evidence>
<dbReference type="RefSeq" id="WP_005609015.1">
    <property type="nucleotide sequence ID" value="NZ_CP102292.1"/>
</dbReference>
<keyword evidence="1" id="KW-0812">Transmembrane</keyword>
<keyword evidence="1" id="KW-1133">Transmembrane helix</keyword>
<evidence type="ECO:0000313" key="3">
    <source>
        <dbReference type="Proteomes" id="UP000003254"/>
    </source>
</evidence>
<name>B5CT67_9FIRM</name>
<keyword evidence="3" id="KW-1185">Reference proteome</keyword>
<dbReference type="Proteomes" id="UP000003254">
    <property type="component" value="Unassembled WGS sequence"/>
</dbReference>
<keyword evidence="1" id="KW-0472">Membrane</keyword>
<dbReference type="HOGENOM" id="CLU_216842_0_0_9"/>